<feature type="transmembrane region" description="Helical" evidence="1">
    <location>
        <begin position="42"/>
        <end position="64"/>
    </location>
</feature>
<evidence type="ECO:0000313" key="2">
    <source>
        <dbReference type="EMBL" id="AXC14651.1"/>
    </source>
</evidence>
<dbReference type="EMBL" id="CP030840">
    <property type="protein sequence ID" value="AXC14651.1"/>
    <property type="molecule type" value="Genomic_DNA"/>
</dbReference>
<accession>A0A2Z5G6C2</accession>
<keyword evidence="1" id="KW-1133">Transmembrane helix</keyword>
<evidence type="ECO:0000313" key="3">
    <source>
        <dbReference type="Proteomes" id="UP000253606"/>
    </source>
</evidence>
<organism evidence="2 3">
    <name type="scientific">Acidisarcina polymorpha</name>
    <dbReference type="NCBI Taxonomy" id="2211140"/>
    <lineage>
        <taxon>Bacteria</taxon>
        <taxon>Pseudomonadati</taxon>
        <taxon>Acidobacteriota</taxon>
        <taxon>Terriglobia</taxon>
        <taxon>Terriglobales</taxon>
        <taxon>Acidobacteriaceae</taxon>
        <taxon>Acidisarcina</taxon>
    </lineage>
</organism>
<proteinExistence type="predicted"/>
<dbReference type="RefSeq" id="WP_114209382.1">
    <property type="nucleotide sequence ID" value="NZ_CP030840.1"/>
</dbReference>
<sequence length="95" mass="10684">MNAPTLDPTQIAAIAIPMIFLGLIFSVVMVIPYWFIFKKAGFSPWLAVLMFVPLANIIIVYVVAFSQWKVVPIPPYSVTAHPHQNYPPQVYPPQT</sequence>
<dbReference type="OrthoDB" id="123194at2"/>
<dbReference type="AlphaFoldDB" id="A0A2Z5G6C2"/>
<keyword evidence="1" id="KW-0472">Membrane</keyword>
<reference evidence="2 3" key="1">
    <citation type="journal article" date="2018" name="Front. Microbiol.">
        <title>Hydrolytic Capabilities as a Key to Environmental Success: Chitinolytic and Cellulolytic Acidobacteria From Acidic Sub-arctic Soils and Boreal Peatlands.</title>
        <authorList>
            <person name="Belova S.E."/>
            <person name="Ravin N.V."/>
            <person name="Pankratov T.A."/>
            <person name="Rakitin A.L."/>
            <person name="Ivanova A.A."/>
            <person name="Beletsky A.V."/>
            <person name="Mardanov A.V."/>
            <person name="Sinninghe Damste J.S."/>
            <person name="Dedysh S.N."/>
        </authorList>
    </citation>
    <scope>NUCLEOTIDE SEQUENCE [LARGE SCALE GENOMIC DNA]</scope>
    <source>
        <strain evidence="2 3">SBC82</strain>
    </source>
</reference>
<keyword evidence="3" id="KW-1185">Reference proteome</keyword>
<name>A0A2Z5G6C2_9BACT</name>
<protein>
    <submittedName>
        <fullName evidence="2">Uncharacterized protein</fullName>
    </submittedName>
</protein>
<gene>
    <name evidence="2" type="ORF">ACPOL_5403</name>
</gene>
<feature type="transmembrane region" description="Helical" evidence="1">
    <location>
        <begin position="12"/>
        <end position="36"/>
    </location>
</feature>
<dbReference type="Proteomes" id="UP000253606">
    <property type="component" value="Chromosome"/>
</dbReference>
<dbReference type="KEGG" id="abas:ACPOL_5403"/>
<evidence type="ECO:0000256" key="1">
    <source>
        <dbReference type="SAM" id="Phobius"/>
    </source>
</evidence>
<keyword evidence="1" id="KW-0812">Transmembrane</keyword>